<dbReference type="Gene3D" id="2.130.10.80">
    <property type="entry name" value="Galactose oxidase/kelch, beta-propeller"/>
    <property type="match status" value="6"/>
</dbReference>
<gene>
    <name evidence="1" type="ORF">ACFOOQ_17810</name>
</gene>
<dbReference type="NCBIfam" id="TIGR02243">
    <property type="entry name" value="putative baseplate assembly protein"/>
    <property type="match status" value="1"/>
</dbReference>
<dbReference type="InterPro" id="IPR037293">
    <property type="entry name" value="Gal_Oxidase_central_sf"/>
</dbReference>
<dbReference type="Proteomes" id="UP001595711">
    <property type="component" value="Unassembled WGS sequence"/>
</dbReference>
<dbReference type="EMBL" id="JBHRYJ010000004">
    <property type="protein sequence ID" value="MFC3677414.1"/>
    <property type="molecule type" value="Genomic_DNA"/>
</dbReference>
<accession>A0ABV7VIU6</accession>
<keyword evidence="2" id="KW-1185">Reference proteome</keyword>
<comment type="caution">
    <text evidence="1">The sequence shown here is derived from an EMBL/GenBank/DDBJ whole genome shotgun (WGS) entry which is preliminary data.</text>
</comment>
<dbReference type="Gene3D" id="2.120.10.80">
    <property type="entry name" value="Kelch-type beta propeller"/>
    <property type="match status" value="1"/>
</dbReference>
<dbReference type="PANTHER" id="PTHR32208:SF21">
    <property type="entry name" value="LOW QUALITY PROTEIN: ALDEHYDE OXIDASE GLOX-LIKE"/>
    <property type="match status" value="1"/>
</dbReference>
<dbReference type="SMART" id="SM00612">
    <property type="entry name" value="Kelch"/>
    <property type="match status" value="10"/>
</dbReference>
<organism evidence="1 2">
    <name type="scientific">Ferrovibrio xuzhouensis</name>
    <dbReference type="NCBI Taxonomy" id="1576914"/>
    <lineage>
        <taxon>Bacteria</taxon>
        <taxon>Pseudomonadati</taxon>
        <taxon>Pseudomonadota</taxon>
        <taxon>Alphaproteobacteria</taxon>
        <taxon>Rhodospirillales</taxon>
        <taxon>Rhodospirillaceae</taxon>
        <taxon>Ferrovibrio</taxon>
    </lineage>
</organism>
<protein>
    <submittedName>
        <fullName evidence="1">Baseplate assembly protein</fullName>
    </submittedName>
</protein>
<dbReference type="InterPro" id="IPR006652">
    <property type="entry name" value="Kelch_1"/>
</dbReference>
<dbReference type="Pfam" id="PF01344">
    <property type="entry name" value="Kelch_1"/>
    <property type="match status" value="1"/>
</dbReference>
<dbReference type="InterPro" id="IPR011749">
    <property type="entry name" value="CHP02243"/>
</dbReference>
<name>A0ABV7VIU6_9PROT</name>
<dbReference type="PANTHER" id="PTHR32208">
    <property type="entry name" value="SECRETED PROTEIN-RELATED"/>
    <property type="match status" value="1"/>
</dbReference>
<dbReference type="RefSeq" id="WP_379728953.1">
    <property type="nucleotide sequence ID" value="NZ_JBHRYJ010000004.1"/>
</dbReference>
<proteinExistence type="predicted"/>
<evidence type="ECO:0000313" key="2">
    <source>
        <dbReference type="Proteomes" id="UP001595711"/>
    </source>
</evidence>
<dbReference type="InterPro" id="IPR015915">
    <property type="entry name" value="Kelch-typ_b-propeller"/>
</dbReference>
<evidence type="ECO:0000313" key="1">
    <source>
        <dbReference type="EMBL" id="MFC3677414.1"/>
    </source>
</evidence>
<sequence length="1768" mass="183329">MSDFPDTLPANPPGQPSLSYRIGDQSSFFQAMLDQLPRERIRSGPNADATPLQALTTRAREDWTIALLHAWAGIGDILTFYQERIANEGYIGTARERLSVAELAGLVGYQPRPGLSAATDLAFAVTDEEDGTARCLSLDPGLAIQSIPDAGLLPRTFETQQAAQLSSRWNAMRPLLTQPQQVGPGSRQLYLAGLQTGLNVGDYILLFDEASLNSAAPLWWLRQVDAVIPGTTAEGIERSLVSWYEPLDGLTTASRIAVFALRLSAPLFGYDAPAWSSLAYDLKQDAVPPGYAPQDFSEWPGFGVDPGRLDLDAVYPAVLAGSYTVLMQPTALTLSVARTVRTAAEAAFSLTGQATQILSEALASLSYHHALAPPRSDLTTTLLPDGRLLLAGGRSRDGASAVVEVYDPATRAIQTVGALLVPRWNHVAVLLPDQSVLIAGGENDSGMLADAELLRLAGDDPFTATVLPPMATPRSRHRATALPSGPVLVSGGFDGRQTLASAELFQPKTRQFDPPVALAAARQNHSATLLIRQGDVRVLLAGGDDDGMVLDTAESYVAASGSSSAITAKMTAARTGHSSIYLPSTGLLLLIGGASGMDGPAAQPSSELFQPAGDPAGGSFAASGAMLTPRWRQDSLLLQSGDVLVCGGTADGRTALAAVELYAPQTGGFRAAVPAAQARLDGTASLLADGTVLLAGGSDGTVLITDPETYDPAVETFVPTGAMPVASFGGAGALLPNGYALHSGGFGMTVQTPPPAQPVSDAPLNAALLYNPYTGLFSATGAMGTARCYHTATTLDNGSILVAGGQLQRVAPELQNIIDMLQALASTVGQLTPLTNDIVAQANAGISTTQAIVSNSENSPITGNITVTFSGHDYTINGSYQYQGNFTITMTCNGQPPHGHDDASPWVWQWNSNLWQVMNPVQYLVNNDEAYFTQILNDASTGNGNTLESVTQQILDGIQAIIDAIYAMGPGLLSAEIYDPATGAFAQTTEPMQQMRYFHSASLLPTGQVLLAGGTAFVPNHPMPTPTLNSAELYDPGGGSFTATAGSMAAARQQQTATVLPNGLVLIAGGSNGQDSLASAEIFDPSTGQFTAVGSMSFARRGHSATLLPDGRVLVAGGLDNDSQPVATCEIFYPAWGGFGPTAQLSPACAFHAASLLDDGRVLIAGGTSGGAAGSMALTAASLYDPLAGTIAPTGAMLAAQVMAVCLRLPTGRILLAGGSSDGHGHTPVNAASLYVAPPQPLPAGSRRDSTVLTQSEPLPLAPAPLTEPVMGDQLVLQTAESGFSAGQVTILSGRPLQAIVTTAGTGLRLTDAASGRWVALEAGEALTIVSVGPADSAGLRVWCLITARGFTGTLTAALDAFDLEPDPAAPIAAERLVIAAAETPADGGPTRLVLTDAMQRIYERVTVSLNANVVAALQTQTVAGEILGSGDGTLSNQTFTLAEYPLSAFPAATSHGSRDALSVTVDGIAWREVDSLLDSLPASQVYTVQRDRSGRATIRFGNGRHGARPASGIDNIVASYGIGIGTGGNVPANRLQQMLQPPQFVDTVTNPMPATGGTDPDSLATLRRIAPITTLSLDRIVTAMDYETFAMSFAGIAKARSTVLPGDRRQVCLAVAGQDGAAVPPGSALYDRLRDAIAGASDPGLTCRLVSYTPRLFTLGARLSLDPRRDAEAILAAARSLVLARFGFAARTFGQGVAASMVIAALQSVDGVTGVVLTEFDSGTALPERHSWLPAASLQVDGDRITPPELLSIDPDGITLAAAARHE</sequence>
<reference evidence="2" key="1">
    <citation type="journal article" date="2019" name="Int. J. Syst. Evol. Microbiol.">
        <title>The Global Catalogue of Microorganisms (GCM) 10K type strain sequencing project: providing services to taxonomists for standard genome sequencing and annotation.</title>
        <authorList>
            <consortium name="The Broad Institute Genomics Platform"/>
            <consortium name="The Broad Institute Genome Sequencing Center for Infectious Disease"/>
            <person name="Wu L."/>
            <person name="Ma J."/>
        </authorList>
    </citation>
    <scope>NUCLEOTIDE SEQUENCE [LARGE SCALE GENOMIC DNA]</scope>
    <source>
        <strain evidence="2">KCTC 42182</strain>
    </source>
</reference>
<dbReference type="SUPFAM" id="SSF117281">
    <property type="entry name" value="Kelch motif"/>
    <property type="match status" value="3"/>
</dbReference>